<dbReference type="AlphaFoldDB" id="A0A392MH04"/>
<organism evidence="3 4">
    <name type="scientific">Trifolium medium</name>
    <dbReference type="NCBI Taxonomy" id="97028"/>
    <lineage>
        <taxon>Eukaryota</taxon>
        <taxon>Viridiplantae</taxon>
        <taxon>Streptophyta</taxon>
        <taxon>Embryophyta</taxon>
        <taxon>Tracheophyta</taxon>
        <taxon>Spermatophyta</taxon>
        <taxon>Magnoliopsida</taxon>
        <taxon>eudicotyledons</taxon>
        <taxon>Gunneridae</taxon>
        <taxon>Pentapetalae</taxon>
        <taxon>rosids</taxon>
        <taxon>fabids</taxon>
        <taxon>Fabales</taxon>
        <taxon>Fabaceae</taxon>
        <taxon>Papilionoideae</taxon>
        <taxon>50 kb inversion clade</taxon>
        <taxon>NPAAA clade</taxon>
        <taxon>Hologalegina</taxon>
        <taxon>IRL clade</taxon>
        <taxon>Trifolieae</taxon>
        <taxon>Trifolium</taxon>
    </lineage>
</organism>
<sequence>MTDDEAEAEIGDGNVHDTESSRTEVERGCIFAEATAVNCLEDISKINFKQLSQEEVMKYHFLDLNMAFTFYNWYASVNGFAGRKSKVMRNKKGNSGRWYIKLLHDSHNHALLDEKFVGMLPAHRKMTDHDIWRMSNMRQVGMKTTHIFGLFASEAGGFEKVGFRRRDMYNEQERQRLTTSTDAKAACQYLESMRTSDGTMFWRHKVDSSGRLTHLFWCDGAAQRDYMIFGDVLAFDATYKRNKYMCPLVVFSGVNHHNQSIVFCVAIVSDETEETYVWLLEQVLAAMGGKSPTSVITDGDLAMRNAIRRIFPECHHRLCAWHLIRNACTNVGKKQFVRKFKQCMLGDYDVGEFKAKWEKMVCDFGLEDHKWVKCMKRGTCGPLTT</sequence>
<reference evidence="3 4" key="1">
    <citation type="journal article" date="2018" name="Front. Plant Sci.">
        <title>Red Clover (Trifolium pratense) and Zigzag Clover (T. medium) - A Picture of Genomic Similarities and Differences.</title>
        <authorList>
            <person name="Dluhosova J."/>
            <person name="Istvanek J."/>
            <person name="Nedelnik J."/>
            <person name="Repkova J."/>
        </authorList>
    </citation>
    <scope>NUCLEOTIDE SEQUENCE [LARGE SCALE GENOMIC DNA]</scope>
    <source>
        <strain evidence="4">cv. 10/8</strain>
        <tissue evidence="3">Leaf</tissue>
    </source>
</reference>
<dbReference type="PANTHER" id="PTHR47718">
    <property type="entry name" value="OS01G0519700 PROTEIN"/>
    <property type="match status" value="1"/>
</dbReference>
<name>A0A392MH04_9FABA</name>
<proteinExistence type="predicted"/>
<protein>
    <submittedName>
        <fullName evidence="3">Protein FAR1-RELATED SEQUENCE 5-like</fullName>
    </submittedName>
</protein>
<comment type="caution">
    <text evidence="3">The sequence shown here is derived from an EMBL/GenBank/DDBJ whole genome shotgun (WGS) entry which is preliminary data.</text>
</comment>
<keyword evidence="4" id="KW-1185">Reference proteome</keyword>
<evidence type="ECO:0000259" key="2">
    <source>
        <dbReference type="Pfam" id="PF10551"/>
    </source>
</evidence>
<feature type="region of interest" description="Disordered" evidence="1">
    <location>
        <begin position="1"/>
        <end position="21"/>
    </location>
</feature>
<evidence type="ECO:0000313" key="4">
    <source>
        <dbReference type="Proteomes" id="UP000265520"/>
    </source>
</evidence>
<feature type="compositionally biased region" description="Acidic residues" evidence="1">
    <location>
        <begin position="1"/>
        <end position="10"/>
    </location>
</feature>
<dbReference type="Proteomes" id="UP000265520">
    <property type="component" value="Unassembled WGS sequence"/>
</dbReference>
<feature type="domain" description="MULE transposase" evidence="2">
    <location>
        <begin position="232"/>
        <end position="326"/>
    </location>
</feature>
<evidence type="ECO:0000256" key="1">
    <source>
        <dbReference type="SAM" id="MobiDB-lite"/>
    </source>
</evidence>
<dbReference type="PANTHER" id="PTHR47718:SF15">
    <property type="entry name" value="PROTEIN FAR1-RELATED SEQUENCE 5-LIKE"/>
    <property type="match status" value="1"/>
</dbReference>
<gene>
    <name evidence="3" type="ORF">A2U01_0007650</name>
</gene>
<dbReference type="Pfam" id="PF10551">
    <property type="entry name" value="MULE"/>
    <property type="match status" value="1"/>
</dbReference>
<dbReference type="InterPro" id="IPR018289">
    <property type="entry name" value="MULE_transposase_dom"/>
</dbReference>
<accession>A0A392MH04</accession>
<evidence type="ECO:0000313" key="3">
    <source>
        <dbReference type="EMBL" id="MCH86790.1"/>
    </source>
</evidence>
<dbReference type="EMBL" id="LXQA010010955">
    <property type="protein sequence ID" value="MCH86790.1"/>
    <property type="molecule type" value="Genomic_DNA"/>
</dbReference>